<reference evidence="1 2" key="1">
    <citation type="submission" date="2023-01" db="EMBL/GenBank/DDBJ databases">
        <title>Analysis of 21 Apiospora genomes using comparative genomics revels a genus with tremendous synthesis potential of carbohydrate active enzymes and secondary metabolites.</title>
        <authorList>
            <person name="Sorensen T."/>
        </authorList>
    </citation>
    <scope>NUCLEOTIDE SEQUENCE [LARGE SCALE GENOMIC DNA]</scope>
    <source>
        <strain evidence="1 2">CBS 117206</strain>
    </source>
</reference>
<gene>
    <name evidence="1" type="ORF">PG999_014349</name>
</gene>
<dbReference type="Proteomes" id="UP001392437">
    <property type="component" value="Unassembled WGS sequence"/>
</dbReference>
<organism evidence="1 2">
    <name type="scientific">Apiospora kogelbergensis</name>
    <dbReference type="NCBI Taxonomy" id="1337665"/>
    <lineage>
        <taxon>Eukaryota</taxon>
        <taxon>Fungi</taxon>
        <taxon>Dikarya</taxon>
        <taxon>Ascomycota</taxon>
        <taxon>Pezizomycotina</taxon>
        <taxon>Sordariomycetes</taxon>
        <taxon>Xylariomycetidae</taxon>
        <taxon>Amphisphaeriales</taxon>
        <taxon>Apiosporaceae</taxon>
        <taxon>Apiospora</taxon>
    </lineage>
</organism>
<comment type="caution">
    <text evidence="1">The sequence shown here is derived from an EMBL/GenBank/DDBJ whole genome shotgun (WGS) entry which is preliminary data.</text>
</comment>
<dbReference type="PANTHER" id="PTHR39697">
    <property type="entry name" value="RICIN B LECTIN DOMAIN-CONTAINING PROTEIN-RELATED"/>
    <property type="match status" value="1"/>
</dbReference>
<proteinExistence type="predicted"/>
<name>A0AAW0QIF0_9PEZI</name>
<dbReference type="EMBL" id="JAQQWP010000012">
    <property type="protein sequence ID" value="KAK8092762.1"/>
    <property type="molecule type" value="Genomic_DNA"/>
</dbReference>
<evidence type="ECO:0000313" key="2">
    <source>
        <dbReference type="Proteomes" id="UP001392437"/>
    </source>
</evidence>
<protein>
    <submittedName>
        <fullName evidence="1">Uncharacterized protein</fullName>
    </submittedName>
</protein>
<keyword evidence="2" id="KW-1185">Reference proteome</keyword>
<dbReference type="PANTHER" id="PTHR39697:SF2">
    <property type="entry name" value="CYANOVIRIN-N DOMAIN-CONTAINING PROTEIN"/>
    <property type="match status" value="1"/>
</dbReference>
<accession>A0AAW0QIF0</accession>
<dbReference type="AlphaFoldDB" id="A0AAW0QIF0"/>
<sequence>MTFTTAWDDGSDHSAPAFGANAIATPAISLIDGEGDYVNSPTISGDEPYHGNHVHSVPWQGNTYIITEKSSGRPVVCDTNGHVFLGDLAALMPTSTLNSRWICVDSNNHMGFQNPQTGCYLGHDNNDGMQARIKVMNDWEHIIARPHPQGGYQLLSKVWWHTLKLIMIGEDGKSLVRRVHGTCFFEFQKV</sequence>
<evidence type="ECO:0000313" key="1">
    <source>
        <dbReference type="EMBL" id="KAK8092762.1"/>
    </source>
</evidence>